<evidence type="ECO:0000313" key="1">
    <source>
        <dbReference type="EMBL" id="MFC7440586.1"/>
    </source>
</evidence>
<dbReference type="PANTHER" id="PTHR34472:SF1">
    <property type="entry name" value="SULFUR CARRIER PROTEIN THIS"/>
    <property type="match status" value="1"/>
</dbReference>
<accession>A0ABW2RIL7</accession>
<sequence length="67" mass="7382">MIIQLNGEPYTLAEGIENIADLVAALHLTARIIVVEHNRTVLKRDDYPQVQLRAGDQVEIVQFVGGG</sequence>
<organism evidence="1 2">
    <name type="scientific">Laceyella putida</name>
    <dbReference type="NCBI Taxonomy" id="110101"/>
    <lineage>
        <taxon>Bacteria</taxon>
        <taxon>Bacillati</taxon>
        <taxon>Bacillota</taxon>
        <taxon>Bacilli</taxon>
        <taxon>Bacillales</taxon>
        <taxon>Thermoactinomycetaceae</taxon>
        <taxon>Laceyella</taxon>
    </lineage>
</organism>
<dbReference type="NCBIfam" id="TIGR01683">
    <property type="entry name" value="thiS"/>
    <property type="match status" value="1"/>
</dbReference>
<proteinExistence type="predicted"/>
<keyword evidence="2" id="KW-1185">Reference proteome</keyword>
<dbReference type="EMBL" id="JBHTBW010000015">
    <property type="protein sequence ID" value="MFC7440586.1"/>
    <property type="molecule type" value="Genomic_DNA"/>
</dbReference>
<dbReference type="InterPro" id="IPR010035">
    <property type="entry name" value="Thi_S"/>
</dbReference>
<dbReference type="InterPro" id="IPR003749">
    <property type="entry name" value="ThiS/MoaD-like"/>
</dbReference>
<dbReference type="RefSeq" id="WP_379863868.1">
    <property type="nucleotide sequence ID" value="NZ_JBHTBW010000015.1"/>
</dbReference>
<dbReference type="InterPro" id="IPR012675">
    <property type="entry name" value="Beta-grasp_dom_sf"/>
</dbReference>
<dbReference type="Gene3D" id="3.10.20.30">
    <property type="match status" value="1"/>
</dbReference>
<evidence type="ECO:0000313" key="2">
    <source>
        <dbReference type="Proteomes" id="UP001596500"/>
    </source>
</evidence>
<protein>
    <submittedName>
        <fullName evidence="1">Sulfur carrier protein ThiS</fullName>
    </submittedName>
</protein>
<dbReference type="CDD" id="cd00565">
    <property type="entry name" value="Ubl_ThiS"/>
    <property type="match status" value="1"/>
</dbReference>
<gene>
    <name evidence="1" type="primary">thiS</name>
    <name evidence="1" type="ORF">ACFQNG_05430</name>
</gene>
<dbReference type="InterPro" id="IPR016155">
    <property type="entry name" value="Mopterin_synth/thiamin_S_b"/>
</dbReference>
<dbReference type="SUPFAM" id="SSF54285">
    <property type="entry name" value="MoaD/ThiS"/>
    <property type="match status" value="1"/>
</dbReference>
<dbReference type="Pfam" id="PF02597">
    <property type="entry name" value="ThiS"/>
    <property type="match status" value="1"/>
</dbReference>
<comment type="caution">
    <text evidence="1">The sequence shown here is derived from an EMBL/GenBank/DDBJ whole genome shotgun (WGS) entry which is preliminary data.</text>
</comment>
<name>A0ABW2RIL7_9BACL</name>
<reference evidence="2" key="1">
    <citation type="journal article" date="2019" name="Int. J. Syst. Evol. Microbiol.">
        <title>The Global Catalogue of Microorganisms (GCM) 10K type strain sequencing project: providing services to taxonomists for standard genome sequencing and annotation.</title>
        <authorList>
            <consortium name="The Broad Institute Genomics Platform"/>
            <consortium name="The Broad Institute Genome Sequencing Center for Infectious Disease"/>
            <person name="Wu L."/>
            <person name="Ma J."/>
        </authorList>
    </citation>
    <scope>NUCLEOTIDE SEQUENCE [LARGE SCALE GENOMIC DNA]</scope>
    <source>
        <strain evidence="2">CGMCC 1.12942</strain>
    </source>
</reference>
<dbReference type="PANTHER" id="PTHR34472">
    <property type="entry name" value="SULFUR CARRIER PROTEIN THIS"/>
    <property type="match status" value="1"/>
</dbReference>
<dbReference type="Proteomes" id="UP001596500">
    <property type="component" value="Unassembled WGS sequence"/>
</dbReference>